<feature type="domain" description="Carboxyltransferase" evidence="4">
    <location>
        <begin position="27"/>
        <end position="287"/>
    </location>
</feature>
<keyword evidence="1" id="KW-0547">Nucleotide-binding</keyword>
<dbReference type="EMBL" id="LQZG01000001">
    <property type="protein sequence ID" value="OAB88696.1"/>
    <property type="molecule type" value="Genomic_DNA"/>
</dbReference>
<dbReference type="SUPFAM" id="SSF50891">
    <property type="entry name" value="Cyclophilin-like"/>
    <property type="match status" value="1"/>
</dbReference>
<evidence type="ECO:0000259" key="4">
    <source>
        <dbReference type="SMART" id="SM00797"/>
    </source>
</evidence>
<dbReference type="NCBIfam" id="TIGR00724">
    <property type="entry name" value="urea_amlyse_rel"/>
    <property type="match status" value="1"/>
</dbReference>
<dbReference type="Proteomes" id="UP000076976">
    <property type="component" value="Unassembled WGS sequence"/>
</dbReference>
<dbReference type="SMART" id="SM00797">
    <property type="entry name" value="AHS2"/>
    <property type="match status" value="1"/>
</dbReference>
<dbReference type="STRING" id="262209.AWH69_02580"/>
<keyword evidence="6" id="KW-1185">Reference proteome</keyword>
<dbReference type="Pfam" id="PF02626">
    <property type="entry name" value="CT_A_B"/>
    <property type="match status" value="1"/>
</dbReference>
<dbReference type="PANTHER" id="PTHR43309">
    <property type="entry name" value="5-OXOPROLINASE SUBUNIT C"/>
    <property type="match status" value="1"/>
</dbReference>
<dbReference type="AlphaFoldDB" id="A0A176QFX3"/>
<evidence type="ECO:0000256" key="2">
    <source>
        <dbReference type="ARBA" id="ARBA00022801"/>
    </source>
</evidence>
<evidence type="ECO:0000313" key="6">
    <source>
        <dbReference type="Proteomes" id="UP000076976"/>
    </source>
</evidence>
<organism evidence="5 6">
    <name type="scientific">Janibacter melonis</name>
    <dbReference type="NCBI Taxonomy" id="262209"/>
    <lineage>
        <taxon>Bacteria</taxon>
        <taxon>Bacillati</taxon>
        <taxon>Actinomycetota</taxon>
        <taxon>Actinomycetes</taxon>
        <taxon>Micrococcales</taxon>
        <taxon>Intrasporangiaceae</taxon>
        <taxon>Janibacter</taxon>
    </lineage>
</organism>
<dbReference type="InterPro" id="IPR052708">
    <property type="entry name" value="PxpC"/>
</dbReference>
<sequence length="289" mass="29822">MSARAVEVLATGPLALVQDRGRVGHLAVGVGRAGAADAGAHLLGGRLLGNAPDAASLEVTFGGLRLRAKGDLLVCLTGATTPATVDGRPMPMASPFEVRDGQELALGTPTAGLRTYVSIRGGIAATPVLGSLATDTMSGLGPPPLAPGQVLPVGRVTARFPHVDVAGVHGPATGTVTLDVLPGPRLDWFAAPERLASTPWQVTSRSDRVGIRLEGEPLERRPELRDAELPSEGMVRGAIQVPPSGLPVLFLDDHPVTGGYPVISVLRAAAVDLAAQLVPGQDVRLRWDH</sequence>
<dbReference type="GO" id="GO:0016787">
    <property type="term" value="F:hydrolase activity"/>
    <property type="evidence" value="ECO:0007669"/>
    <property type="project" value="UniProtKB-KW"/>
</dbReference>
<evidence type="ECO:0000313" key="5">
    <source>
        <dbReference type="EMBL" id="OAB88696.1"/>
    </source>
</evidence>
<evidence type="ECO:0000256" key="1">
    <source>
        <dbReference type="ARBA" id="ARBA00022741"/>
    </source>
</evidence>
<gene>
    <name evidence="5" type="ORF">AWH69_02580</name>
</gene>
<name>A0A176QFX3_9MICO</name>
<keyword evidence="2 5" id="KW-0378">Hydrolase</keyword>
<evidence type="ECO:0000256" key="3">
    <source>
        <dbReference type="ARBA" id="ARBA00022840"/>
    </source>
</evidence>
<proteinExistence type="predicted"/>
<accession>A0A176QFX3</accession>
<comment type="caution">
    <text evidence="5">The sequence shown here is derived from an EMBL/GenBank/DDBJ whole genome shotgun (WGS) entry which is preliminary data.</text>
</comment>
<dbReference type="InterPro" id="IPR003778">
    <property type="entry name" value="CT_A_B"/>
</dbReference>
<dbReference type="Gene3D" id="2.40.100.10">
    <property type="entry name" value="Cyclophilin-like"/>
    <property type="match status" value="1"/>
</dbReference>
<dbReference type="InterPro" id="IPR029000">
    <property type="entry name" value="Cyclophilin-like_dom_sf"/>
</dbReference>
<dbReference type="GO" id="GO:0005524">
    <property type="term" value="F:ATP binding"/>
    <property type="evidence" value="ECO:0007669"/>
    <property type="project" value="UniProtKB-KW"/>
</dbReference>
<reference evidence="5 6" key="1">
    <citation type="submission" date="2016-01" db="EMBL/GenBank/DDBJ databases">
        <title>Janibacter melonis strain CD11_4 genome sequencing and assembly.</title>
        <authorList>
            <person name="Nair G.R."/>
            <person name="Kaur G."/>
            <person name="Chander A.M."/>
            <person name="Mayilraj S."/>
        </authorList>
    </citation>
    <scope>NUCLEOTIDE SEQUENCE [LARGE SCALE GENOMIC DNA]</scope>
    <source>
        <strain evidence="5 6">CD11-4</strain>
    </source>
</reference>
<keyword evidence="3" id="KW-0067">ATP-binding</keyword>
<protein>
    <submittedName>
        <fullName evidence="5">Allophanate hydrolase</fullName>
    </submittedName>
</protein>
<dbReference type="RefSeq" id="WP_068271021.1">
    <property type="nucleotide sequence ID" value="NZ_LQZG01000001.1"/>
</dbReference>
<dbReference type="PANTHER" id="PTHR43309:SF3">
    <property type="entry name" value="5-OXOPROLINASE SUBUNIT C"/>
    <property type="match status" value="1"/>
</dbReference>